<dbReference type="Proteomes" id="UP000050909">
    <property type="component" value="Unassembled WGS sequence"/>
</dbReference>
<proteinExistence type="predicted"/>
<protein>
    <submittedName>
        <fullName evidence="3">Lipase esterase</fullName>
    </submittedName>
</protein>
<sequence>MLSIRKRHFNQIPLLEVFPAETEGQIIPAIVYYHGWRSNKELVLTNVRKLADVGFRVLVPDALNHGERWAEVAPLPSFTFWQTINANINEFNQIVAHATELELIDPARVGVAGVSMGGMTASALLSANPNIQAAACLMGTPELVNYRKLVFAHARANSIQVPRALELSLSWVRAFDLSVHPELINNRPFYVWHDEQDKRIPFAHVADFYEHTKNHPANQQLTFVHTNQYGHMLTAGIMEQTVQFFQANLH</sequence>
<dbReference type="InterPro" id="IPR050261">
    <property type="entry name" value="FrsA_esterase"/>
</dbReference>
<keyword evidence="1" id="KW-0378">Hydrolase</keyword>
<evidence type="ECO:0000259" key="2">
    <source>
        <dbReference type="Pfam" id="PF01738"/>
    </source>
</evidence>
<gene>
    <name evidence="3" type="ORF">FC62_GL000978</name>
</gene>
<evidence type="ECO:0000313" key="4">
    <source>
        <dbReference type="Proteomes" id="UP000050909"/>
    </source>
</evidence>
<dbReference type="RefSeq" id="WP_056945875.1">
    <property type="nucleotide sequence ID" value="NZ_AZCV01000002.1"/>
</dbReference>
<dbReference type="PANTHER" id="PTHR22946">
    <property type="entry name" value="DIENELACTONE HYDROLASE DOMAIN-CONTAINING PROTEIN-RELATED"/>
    <property type="match status" value="1"/>
</dbReference>
<dbReference type="GO" id="GO:0052689">
    <property type="term" value="F:carboxylic ester hydrolase activity"/>
    <property type="evidence" value="ECO:0007669"/>
    <property type="project" value="UniProtKB-ARBA"/>
</dbReference>
<reference evidence="3 4" key="1">
    <citation type="journal article" date="2015" name="Genome Announc.">
        <title>Expanding the biotechnology potential of lactobacilli through comparative genomics of 213 strains and associated genera.</title>
        <authorList>
            <person name="Sun Z."/>
            <person name="Harris H.M."/>
            <person name="McCann A."/>
            <person name="Guo C."/>
            <person name="Argimon S."/>
            <person name="Zhang W."/>
            <person name="Yang X."/>
            <person name="Jeffery I.B."/>
            <person name="Cooney J.C."/>
            <person name="Kagawa T.F."/>
            <person name="Liu W."/>
            <person name="Song Y."/>
            <person name="Salvetti E."/>
            <person name="Wrobel A."/>
            <person name="Rasinkangas P."/>
            <person name="Parkhill J."/>
            <person name="Rea M.C."/>
            <person name="O'Sullivan O."/>
            <person name="Ritari J."/>
            <person name="Douillard F.P."/>
            <person name="Paul Ross R."/>
            <person name="Yang R."/>
            <person name="Briner A.E."/>
            <person name="Felis G.E."/>
            <person name="de Vos W.M."/>
            <person name="Barrangou R."/>
            <person name="Klaenhammer T.R."/>
            <person name="Caufield P.W."/>
            <person name="Cui Y."/>
            <person name="Zhang H."/>
            <person name="O'Toole P.W."/>
        </authorList>
    </citation>
    <scope>NUCLEOTIDE SEQUENCE [LARGE SCALE GENOMIC DNA]</scope>
    <source>
        <strain evidence="3 4">DSM 20534</strain>
    </source>
</reference>
<dbReference type="AlphaFoldDB" id="A0A0R1H5Z6"/>
<accession>A0A0R1H5Z6</accession>
<dbReference type="SUPFAM" id="SSF53474">
    <property type="entry name" value="alpha/beta-Hydrolases"/>
    <property type="match status" value="1"/>
</dbReference>
<evidence type="ECO:0000313" key="3">
    <source>
        <dbReference type="EMBL" id="KRK38199.1"/>
    </source>
</evidence>
<keyword evidence="4" id="KW-1185">Reference proteome</keyword>
<feature type="domain" description="Dienelactone hydrolase" evidence="2">
    <location>
        <begin position="20"/>
        <end position="221"/>
    </location>
</feature>
<dbReference type="InterPro" id="IPR002925">
    <property type="entry name" value="Dienelactn_hydro"/>
</dbReference>
<evidence type="ECO:0000256" key="1">
    <source>
        <dbReference type="ARBA" id="ARBA00022801"/>
    </source>
</evidence>
<comment type="caution">
    <text evidence="3">The sequence shown here is derived from an EMBL/GenBank/DDBJ whole genome shotgun (WGS) entry which is preliminary data.</text>
</comment>
<dbReference type="PANTHER" id="PTHR22946:SF9">
    <property type="entry name" value="POLYKETIDE TRANSFERASE AF380"/>
    <property type="match status" value="1"/>
</dbReference>
<organism evidence="3 4">
    <name type="scientific">Amylolactobacillus amylotrophicus DSM 20534</name>
    <dbReference type="NCBI Taxonomy" id="1423722"/>
    <lineage>
        <taxon>Bacteria</taxon>
        <taxon>Bacillati</taxon>
        <taxon>Bacillota</taxon>
        <taxon>Bacilli</taxon>
        <taxon>Lactobacillales</taxon>
        <taxon>Lactobacillaceae</taxon>
        <taxon>Amylolactobacillus</taxon>
    </lineage>
</organism>
<dbReference type="EMBL" id="AZCV01000002">
    <property type="protein sequence ID" value="KRK38199.1"/>
    <property type="molecule type" value="Genomic_DNA"/>
</dbReference>
<dbReference type="PATRIC" id="fig|1423722.3.peg.995"/>
<dbReference type="InterPro" id="IPR029058">
    <property type="entry name" value="AB_hydrolase_fold"/>
</dbReference>
<dbReference type="Pfam" id="PF01738">
    <property type="entry name" value="DLH"/>
    <property type="match status" value="1"/>
</dbReference>
<dbReference type="Gene3D" id="3.40.50.1820">
    <property type="entry name" value="alpha/beta hydrolase"/>
    <property type="match status" value="1"/>
</dbReference>
<name>A0A0R1H5Z6_9LACO</name>